<protein>
    <recommendedName>
        <fullName evidence="3">Ribosome maturation factor RimP</fullName>
    </recommendedName>
</protein>
<evidence type="ECO:0000313" key="7">
    <source>
        <dbReference type="EMBL" id="CEN52823.1"/>
    </source>
</evidence>
<dbReference type="Proteomes" id="UP000039370">
    <property type="component" value="Unassembled WGS sequence"/>
</dbReference>
<reference evidence="9 10" key="3">
    <citation type="submission" date="2017-06" db="EMBL/GenBank/DDBJ databases">
        <title>Capnocytophaga spp. assemblies.</title>
        <authorList>
            <person name="Gulvik C.A."/>
        </authorList>
    </citation>
    <scope>NUCLEOTIDE SEQUENCE [LARGE SCALE GENOMIC DNA]</scope>
    <source>
        <strain evidence="10">H3936</strain>
        <strain evidence="9">H5594</strain>
    </source>
</reference>
<comment type="similarity">
    <text evidence="3">Belongs to the RimP family.</text>
</comment>
<evidence type="ECO:0000313" key="10">
    <source>
        <dbReference type="Proteomes" id="UP000243753"/>
    </source>
</evidence>
<dbReference type="HAMAP" id="MF_01077">
    <property type="entry name" value="RimP"/>
    <property type="match status" value="1"/>
</dbReference>
<dbReference type="EMBL" id="CP022389">
    <property type="protein sequence ID" value="ATA94379.1"/>
    <property type="molecule type" value="Genomic_DNA"/>
</dbReference>
<dbReference type="GO" id="GO:0006412">
    <property type="term" value="P:translation"/>
    <property type="evidence" value="ECO:0007669"/>
    <property type="project" value="TreeGrafter"/>
</dbReference>
<comment type="subcellular location">
    <subcellularLocation>
        <location evidence="3">Cytoplasm</location>
    </subcellularLocation>
</comment>
<evidence type="ECO:0000256" key="2">
    <source>
        <dbReference type="ARBA" id="ARBA00022517"/>
    </source>
</evidence>
<dbReference type="Proteomes" id="UP000243753">
    <property type="component" value="Chromosome"/>
</dbReference>
<dbReference type="GO" id="GO:0000028">
    <property type="term" value="P:ribosomal small subunit assembly"/>
    <property type="evidence" value="ECO:0007669"/>
    <property type="project" value="TreeGrafter"/>
</dbReference>
<keyword evidence="2 3" id="KW-0690">Ribosome biogenesis</keyword>
<keyword evidence="1 3" id="KW-0963">Cytoplasm</keyword>
<dbReference type="InterPro" id="IPR035956">
    <property type="entry name" value="RimP_N_sf"/>
</dbReference>
<dbReference type="PANTHER" id="PTHR33867">
    <property type="entry name" value="RIBOSOME MATURATION FACTOR RIMP"/>
    <property type="match status" value="1"/>
</dbReference>
<gene>
    <name evidence="3 7" type="primary">rimP</name>
    <name evidence="7" type="ORF">CCAN11_2490122</name>
    <name evidence="6" type="ORF">CGC54_08565</name>
    <name evidence="5" type="ORF">CGC56_08915</name>
</gene>
<evidence type="ECO:0000313" key="6">
    <source>
        <dbReference type="EMBL" id="ATA94379.1"/>
    </source>
</evidence>
<reference evidence="7 8" key="1">
    <citation type="submission" date="2015-01" db="EMBL/GenBank/DDBJ databases">
        <authorList>
            <person name="MANFREDI Pablo"/>
        </authorList>
    </citation>
    <scope>NUCLEOTIDE SEQUENCE [LARGE SCALE GENOMIC DNA]</scope>
    <source>
        <strain evidence="7 8">Cc11</strain>
    </source>
</reference>
<sequence length="155" mass="17501">MEFKNKVKQLVDNALQENQSLFLIDLSVSADYSVKIVIDGDKGVGIDDCIALSRAIEHNLDREEVDFSIEVTSFGATEPFVNERQYHKNIGREVEVKTTEGKIYQGVLKNITDQEVLLQTTTREPKPVGKGKITVVKEQKIALNHIKETKVIIKF</sequence>
<dbReference type="NCBIfam" id="NF002531">
    <property type="entry name" value="PRK02001.1"/>
    <property type="match status" value="1"/>
</dbReference>
<evidence type="ECO:0000256" key="3">
    <source>
        <dbReference type="HAMAP-Rule" id="MF_01077"/>
    </source>
</evidence>
<dbReference type="EMBL" id="CDOK01000167">
    <property type="protein sequence ID" value="CEN52823.1"/>
    <property type="molecule type" value="Genomic_DNA"/>
</dbReference>
<dbReference type="SUPFAM" id="SSF75420">
    <property type="entry name" value="YhbC-like, N-terminal domain"/>
    <property type="match status" value="1"/>
</dbReference>
<name>A0A0B7I4T7_9FLAO</name>
<proteinExistence type="inferred from homology"/>
<dbReference type="Gene3D" id="3.30.300.70">
    <property type="entry name" value="RimP-like superfamily, N-terminal"/>
    <property type="match status" value="1"/>
</dbReference>
<dbReference type="RefSeq" id="WP_013996447.1">
    <property type="nucleotide sequence ID" value="NZ_BOQI01000010.1"/>
</dbReference>
<evidence type="ECO:0000313" key="9">
    <source>
        <dbReference type="Proteomes" id="UP000243136"/>
    </source>
</evidence>
<reference evidence="5" key="2">
    <citation type="journal article" date="2017" name="Genome Announc.">
        <title>Twelve Complete Reference Genomes of Clinical Isolates in the Capnocytophaga Genus.</title>
        <authorList>
            <person name="Villarma A."/>
            <person name="Gulvik C.A."/>
            <person name="Rowe L.A."/>
            <person name="Sheth M."/>
            <person name="Juieng P."/>
            <person name="Nicholson A.C."/>
            <person name="Loparev V.N."/>
            <person name="McQuiston J.R."/>
        </authorList>
    </citation>
    <scope>NUCLEOTIDE SEQUENCE</scope>
    <source>
        <strain evidence="6">H3936</strain>
        <strain evidence="5">H5594</strain>
    </source>
</reference>
<dbReference type="EMBL" id="CP022388">
    <property type="protein sequence ID" value="ATA92266.1"/>
    <property type="molecule type" value="Genomic_DNA"/>
</dbReference>
<dbReference type="InterPro" id="IPR028989">
    <property type="entry name" value="RimP_N"/>
</dbReference>
<evidence type="ECO:0000256" key="1">
    <source>
        <dbReference type="ARBA" id="ARBA00022490"/>
    </source>
</evidence>
<organism evidence="5 9">
    <name type="scientific">Capnocytophaga canimorsus</name>
    <dbReference type="NCBI Taxonomy" id="28188"/>
    <lineage>
        <taxon>Bacteria</taxon>
        <taxon>Pseudomonadati</taxon>
        <taxon>Bacteroidota</taxon>
        <taxon>Flavobacteriia</taxon>
        <taxon>Flavobacteriales</taxon>
        <taxon>Flavobacteriaceae</taxon>
        <taxon>Capnocytophaga</taxon>
    </lineage>
</organism>
<accession>A0A0B7I4T7</accession>
<dbReference type="Proteomes" id="UP000243136">
    <property type="component" value="Chromosome"/>
</dbReference>
<comment type="function">
    <text evidence="3">Required for maturation of 30S ribosomal subunits.</text>
</comment>
<dbReference type="GO" id="GO:0005829">
    <property type="term" value="C:cytosol"/>
    <property type="evidence" value="ECO:0007669"/>
    <property type="project" value="TreeGrafter"/>
</dbReference>
<dbReference type="InterPro" id="IPR003728">
    <property type="entry name" value="Ribosome_maturation_RimP"/>
</dbReference>
<dbReference type="Pfam" id="PF02576">
    <property type="entry name" value="RimP_N"/>
    <property type="match status" value="1"/>
</dbReference>
<dbReference type="AlphaFoldDB" id="A0A0B7I4T7"/>
<feature type="domain" description="Ribosome maturation factor RimP N-terminal" evidence="4">
    <location>
        <begin position="18"/>
        <end position="76"/>
    </location>
</feature>
<evidence type="ECO:0000313" key="5">
    <source>
        <dbReference type="EMBL" id="ATA92266.1"/>
    </source>
</evidence>
<evidence type="ECO:0000259" key="4">
    <source>
        <dbReference type="Pfam" id="PF02576"/>
    </source>
</evidence>
<dbReference type="GeneID" id="69581054"/>
<dbReference type="OMA" id="WKAREPK"/>
<evidence type="ECO:0000313" key="8">
    <source>
        <dbReference type="Proteomes" id="UP000039370"/>
    </source>
</evidence>
<dbReference type="PANTHER" id="PTHR33867:SF1">
    <property type="entry name" value="RIBOSOME MATURATION FACTOR RIMP"/>
    <property type="match status" value="1"/>
</dbReference>